<gene>
    <name evidence="3" type="ORF">D7I44_06320</name>
</gene>
<sequence length="317" mass="34832">MARRLDAALRGAACRNARRLRRMGDSRRWLWLPFPPHSPRMEPGGDRAMTLDTSRIKLGGAPVDLLEFDQAVDLIAGRALASSQPPLGVVSINLDHIHHFGERSSLYGDFGLRSGPVGDIEWLNLADGAPLVEQARRLTAHQWPRLAGSDLIGALLARAERDGSSVGFLGGLPSTATELSRRLLTEYPALELAGCWTPSREELADAGYSCELAGEIRDVGVDVLVVCLGKPRQELWIDHYGVRTGAHVLLAFGAVVDFLAGRVDRAPRWAADNGFEWAWRLSKEPKRLFRRYIVEGPSAYRAVRRSPAVISTEVAES</sequence>
<dbReference type="InterPro" id="IPR004629">
    <property type="entry name" value="WecG_TagA_CpsF"/>
</dbReference>
<evidence type="ECO:0000313" key="4">
    <source>
        <dbReference type="Proteomes" id="UP000275069"/>
    </source>
</evidence>
<accession>A0A387BXV4</accession>
<evidence type="ECO:0000313" key="3">
    <source>
        <dbReference type="EMBL" id="AYG03181.1"/>
    </source>
</evidence>
<reference evidence="3 4" key="1">
    <citation type="submission" date="2018-09" db="EMBL/GenBank/DDBJ databases">
        <title>Genome sequencing of strain 2DFW10M-5.</title>
        <authorList>
            <person name="Heo J."/>
            <person name="Kim S.-J."/>
            <person name="Kwon S.-W."/>
        </authorList>
    </citation>
    <scope>NUCLEOTIDE SEQUENCE [LARGE SCALE GENOMIC DNA]</scope>
    <source>
        <strain evidence="3 4">2DFW10M-5</strain>
    </source>
</reference>
<dbReference type="AlphaFoldDB" id="A0A387BXV4"/>
<keyword evidence="2 3" id="KW-0808">Transferase</keyword>
<dbReference type="KEGG" id="gry:D7I44_06320"/>
<dbReference type="EMBL" id="CP032624">
    <property type="protein sequence ID" value="AYG03181.1"/>
    <property type="molecule type" value="Genomic_DNA"/>
</dbReference>
<dbReference type="GO" id="GO:0016758">
    <property type="term" value="F:hexosyltransferase activity"/>
    <property type="evidence" value="ECO:0007669"/>
    <property type="project" value="TreeGrafter"/>
</dbReference>
<dbReference type="PANTHER" id="PTHR34136">
    <property type="match status" value="1"/>
</dbReference>
<dbReference type="Pfam" id="PF03808">
    <property type="entry name" value="Glyco_tran_WecG"/>
    <property type="match status" value="1"/>
</dbReference>
<keyword evidence="4" id="KW-1185">Reference proteome</keyword>
<dbReference type="CDD" id="cd06533">
    <property type="entry name" value="Glyco_transf_WecG_TagA"/>
    <property type="match status" value="1"/>
</dbReference>
<proteinExistence type="predicted"/>
<keyword evidence="1" id="KW-0328">Glycosyltransferase</keyword>
<name>A0A387BXV4_9MICO</name>
<dbReference type="NCBIfam" id="TIGR00696">
    <property type="entry name" value="wecG_tagA_cpsF"/>
    <property type="match status" value="1"/>
</dbReference>
<dbReference type="OrthoDB" id="9771846at2"/>
<dbReference type="Proteomes" id="UP000275069">
    <property type="component" value="Chromosome"/>
</dbReference>
<organism evidence="3 4">
    <name type="scientific">Gryllotalpicola protaetiae</name>
    <dbReference type="NCBI Taxonomy" id="2419771"/>
    <lineage>
        <taxon>Bacteria</taxon>
        <taxon>Bacillati</taxon>
        <taxon>Actinomycetota</taxon>
        <taxon>Actinomycetes</taxon>
        <taxon>Micrococcales</taxon>
        <taxon>Microbacteriaceae</taxon>
        <taxon>Gryllotalpicola</taxon>
    </lineage>
</organism>
<evidence type="ECO:0000256" key="1">
    <source>
        <dbReference type="ARBA" id="ARBA00022676"/>
    </source>
</evidence>
<dbReference type="PANTHER" id="PTHR34136:SF1">
    <property type="entry name" value="UDP-N-ACETYL-D-MANNOSAMINURONIC ACID TRANSFERASE"/>
    <property type="match status" value="1"/>
</dbReference>
<evidence type="ECO:0000256" key="2">
    <source>
        <dbReference type="ARBA" id="ARBA00022679"/>
    </source>
</evidence>
<protein>
    <submittedName>
        <fullName evidence="3">Glycosyltransferase</fullName>
    </submittedName>
</protein>